<reference evidence="1 2" key="1">
    <citation type="submission" date="2021-08" db="EMBL/GenBank/DDBJ databases">
        <title>Helicobacter spp. isolated from feces of Anatolian Ground Squirrel (Spermophilus xanthoprymnus) in Turkey.</title>
        <authorList>
            <person name="Aydin F."/>
            <person name="Abay S."/>
            <person name="Kayman T."/>
            <person name="Karakaya E."/>
            <person name="Saticioglu I.B."/>
        </authorList>
    </citation>
    <scope>NUCLEOTIDE SEQUENCE [LARGE SCALE GENOMIC DNA]</scope>
    <source>
        <strain evidence="1 2">Faydin-H70</strain>
    </source>
</reference>
<name>A0ABS7JQ71_9HELI</name>
<proteinExistence type="predicted"/>
<sequence>MFKNLNYEEYLLKFPFYKKLGINNIKDYKKLDRKNIVNDPYHNVNPTPTQAFHAELDDLIRLHYLITTRKVTTILEFGLGKSTMVFDDALEHNKSKYSEFVSKNLRRTNAFLCYSVDDDEKWIENTKKIYKTNNVIFNYSPTTISTFNDRICTYYEKIPNICPDFIYLDGPGLYKTKGDIRGFSMSHQDRLPMAADILAMEHFLLPGALIVVDGRTANARFLKANFQRKWHYIYNKSYDQHFFELKEESLGMWNERQINFCLKGGGGN</sequence>
<dbReference type="Proteomes" id="UP000700059">
    <property type="component" value="Unassembled WGS sequence"/>
</dbReference>
<protein>
    <recommendedName>
        <fullName evidence="3">Class I SAM-dependent methyltransferase</fullName>
    </recommendedName>
</protein>
<comment type="caution">
    <text evidence="1">The sequence shown here is derived from an EMBL/GenBank/DDBJ whole genome shotgun (WGS) entry which is preliminary data.</text>
</comment>
<evidence type="ECO:0000313" key="1">
    <source>
        <dbReference type="EMBL" id="MBX7491520.1"/>
    </source>
</evidence>
<gene>
    <name evidence="1" type="ORF">K4G57_08625</name>
</gene>
<evidence type="ECO:0000313" key="2">
    <source>
        <dbReference type="Proteomes" id="UP000700059"/>
    </source>
</evidence>
<organism evidence="1 2">
    <name type="scientific">Helicobacter turcicus</name>
    <dbReference type="NCBI Taxonomy" id="2867412"/>
    <lineage>
        <taxon>Bacteria</taxon>
        <taxon>Pseudomonadati</taxon>
        <taxon>Campylobacterota</taxon>
        <taxon>Epsilonproteobacteria</taxon>
        <taxon>Campylobacterales</taxon>
        <taxon>Helicobacteraceae</taxon>
        <taxon>Helicobacter</taxon>
    </lineage>
</organism>
<dbReference type="RefSeq" id="WP_221561842.1">
    <property type="nucleotide sequence ID" value="NZ_JAIGYQ010000015.1"/>
</dbReference>
<dbReference type="InterPro" id="IPR029063">
    <property type="entry name" value="SAM-dependent_MTases_sf"/>
</dbReference>
<dbReference type="Gene3D" id="3.40.50.150">
    <property type="entry name" value="Vaccinia Virus protein VP39"/>
    <property type="match status" value="1"/>
</dbReference>
<dbReference type="EMBL" id="JAIGYQ010000015">
    <property type="protein sequence ID" value="MBX7491520.1"/>
    <property type="molecule type" value="Genomic_DNA"/>
</dbReference>
<accession>A0ABS7JQ71</accession>
<keyword evidence="2" id="KW-1185">Reference proteome</keyword>
<evidence type="ECO:0008006" key="3">
    <source>
        <dbReference type="Google" id="ProtNLM"/>
    </source>
</evidence>